<protein>
    <submittedName>
        <fullName evidence="3">Uncharacterized protein</fullName>
    </submittedName>
</protein>
<feature type="chain" id="PRO_5045886125" evidence="2">
    <location>
        <begin position="26"/>
        <end position="135"/>
    </location>
</feature>
<accession>A0ABV2KIC3</accession>
<sequence>MNFRTLARLAIVASALATSVSGVYAYSIHYKVGKYSVTHDKGDRRTRGDGAPADHPCGRSQHLRETGQQHYRHFGRRRRKEGNEDRFRPEQAELSLHKIPLRRGFLLSMARASLKWYCKYPFKGEIHGRQGPSQG</sequence>
<organism evidence="3 4">
    <name type="scientific">Aquamicrobium ahrensii</name>
    <dbReference type="NCBI Taxonomy" id="469551"/>
    <lineage>
        <taxon>Bacteria</taxon>
        <taxon>Pseudomonadati</taxon>
        <taxon>Pseudomonadota</taxon>
        <taxon>Alphaproteobacteria</taxon>
        <taxon>Hyphomicrobiales</taxon>
        <taxon>Phyllobacteriaceae</taxon>
        <taxon>Aquamicrobium</taxon>
    </lineage>
</organism>
<evidence type="ECO:0000256" key="1">
    <source>
        <dbReference type="SAM" id="MobiDB-lite"/>
    </source>
</evidence>
<feature type="compositionally biased region" description="Basic and acidic residues" evidence="1">
    <location>
        <begin position="39"/>
        <end position="48"/>
    </location>
</feature>
<dbReference type="EMBL" id="JBEPMN010000003">
    <property type="protein sequence ID" value="MET3660826.1"/>
    <property type="molecule type" value="Genomic_DNA"/>
</dbReference>
<feature type="compositionally biased region" description="Basic and acidic residues" evidence="1">
    <location>
        <begin position="81"/>
        <end position="91"/>
    </location>
</feature>
<comment type="caution">
    <text evidence="3">The sequence shown here is derived from an EMBL/GenBank/DDBJ whole genome shotgun (WGS) entry which is preliminary data.</text>
</comment>
<keyword evidence="2" id="KW-0732">Signal</keyword>
<dbReference type="Proteomes" id="UP001549143">
    <property type="component" value="Unassembled WGS sequence"/>
</dbReference>
<evidence type="ECO:0000256" key="2">
    <source>
        <dbReference type="SAM" id="SignalP"/>
    </source>
</evidence>
<name>A0ABV2KIC3_9HYPH</name>
<feature type="region of interest" description="Disordered" evidence="1">
    <location>
        <begin position="39"/>
        <end position="91"/>
    </location>
</feature>
<keyword evidence="4" id="KW-1185">Reference proteome</keyword>
<evidence type="ECO:0000313" key="4">
    <source>
        <dbReference type="Proteomes" id="UP001549143"/>
    </source>
</evidence>
<evidence type="ECO:0000313" key="3">
    <source>
        <dbReference type="EMBL" id="MET3660826.1"/>
    </source>
</evidence>
<dbReference type="RefSeq" id="WP_354150718.1">
    <property type="nucleotide sequence ID" value="NZ_JBEPMN010000003.1"/>
</dbReference>
<feature type="signal peptide" evidence="2">
    <location>
        <begin position="1"/>
        <end position="25"/>
    </location>
</feature>
<reference evidence="3 4" key="1">
    <citation type="submission" date="2024-06" db="EMBL/GenBank/DDBJ databases">
        <title>Genomic Encyclopedia of Type Strains, Phase IV (KMG-IV): sequencing the most valuable type-strain genomes for metagenomic binning, comparative biology and taxonomic classification.</title>
        <authorList>
            <person name="Goeker M."/>
        </authorList>
    </citation>
    <scope>NUCLEOTIDE SEQUENCE [LARGE SCALE GENOMIC DNA]</scope>
    <source>
        <strain evidence="3 4">DSM 19730</strain>
    </source>
</reference>
<gene>
    <name evidence="3" type="ORF">ABID44_001141</name>
</gene>
<feature type="compositionally biased region" description="Basic residues" evidence="1">
    <location>
        <begin position="70"/>
        <end position="80"/>
    </location>
</feature>
<proteinExistence type="predicted"/>